<dbReference type="AlphaFoldDB" id="A0A8J8CGQ8"/>
<evidence type="ECO:0000256" key="1">
    <source>
        <dbReference type="SAM" id="MobiDB-lite"/>
    </source>
</evidence>
<dbReference type="Proteomes" id="UP000750197">
    <property type="component" value="Unassembled WGS sequence"/>
</dbReference>
<dbReference type="Proteomes" id="UP000716004">
    <property type="component" value="Unassembled WGS sequence"/>
</dbReference>
<dbReference type="EMBL" id="JAHEAC010000080">
    <property type="protein sequence ID" value="MBX8644621.1"/>
    <property type="molecule type" value="Genomic_DNA"/>
</dbReference>
<evidence type="ECO:0000313" key="4">
    <source>
        <dbReference type="Proteomes" id="UP000750197"/>
    </source>
</evidence>
<accession>A0A8J8CGQ8</accession>
<proteinExistence type="predicted"/>
<sequence>MPKDKAPRKERARGREEEQLRKEIDSLRGEIKEMKEIVNMLLNMVIDTEDEEEYPGIQFPDFDERYSQNN</sequence>
<gene>
    <name evidence="2" type="ORF">J9259_03060</name>
    <name evidence="3" type="ORF">KIY12_07875</name>
</gene>
<organism evidence="3 4">
    <name type="scientific">Candidatus Sysuiplasma superficiale</name>
    <dbReference type="NCBI Taxonomy" id="2823368"/>
    <lineage>
        <taxon>Archaea</taxon>
        <taxon>Methanobacteriati</taxon>
        <taxon>Thermoplasmatota</taxon>
        <taxon>Thermoplasmata</taxon>
        <taxon>Candidatus Sysuiplasmatales</taxon>
        <taxon>Candidatus Sysuiplasmataceae</taxon>
        <taxon>Candidatus Sysuiplasma</taxon>
    </lineage>
</organism>
<feature type="region of interest" description="Disordered" evidence="1">
    <location>
        <begin position="50"/>
        <end position="70"/>
    </location>
</feature>
<reference evidence="3" key="1">
    <citation type="submission" date="2021-05" db="EMBL/GenBank/DDBJ databases">
        <title>Genomic insights into ecological role and evolution of a novel Thermoplasmata order Candidatus Sysuiplasmatales.</title>
        <authorList>
            <person name="Yuan Y."/>
        </authorList>
    </citation>
    <scope>NUCLEOTIDE SEQUENCE</scope>
    <source>
        <strain evidence="3">TUT19-bin139</strain>
        <strain evidence="2">YP2-bin.285</strain>
    </source>
</reference>
<dbReference type="EMBL" id="JAGVSJ010000005">
    <property type="protein sequence ID" value="MBX8631486.1"/>
    <property type="molecule type" value="Genomic_DNA"/>
</dbReference>
<feature type="region of interest" description="Disordered" evidence="1">
    <location>
        <begin position="1"/>
        <end position="21"/>
    </location>
</feature>
<evidence type="ECO:0000313" key="2">
    <source>
        <dbReference type="EMBL" id="MBX8631486.1"/>
    </source>
</evidence>
<protein>
    <submittedName>
        <fullName evidence="3">Uncharacterized protein</fullName>
    </submittedName>
</protein>
<evidence type="ECO:0000313" key="3">
    <source>
        <dbReference type="EMBL" id="MBX8644621.1"/>
    </source>
</evidence>
<name>A0A8J8CGQ8_9ARCH</name>
<comment type="caution">
    <text evidence="3">The sequence shown here is derived from an EMBL/GenBank/DDBJ whole genome shotgun (WGS) entry which is preliminary data.</text>
</comment>